<feature type="region of interest" description="Disordered" evidence="1">
    <location>
        <begin position="53"/>
        <end position="74"/>
    </location>
</feature>
<reference evidence="3" key="1">
    <citation type="journal article" date="2016" name="Nat. Genet.">
        <title>A high-quality carrot genome assembly provides new insights into carotenoid accumulation and asterid genome evolution.</title>
        <authorList>
            <person name="Iorizzo M."/>
            <person name="Ellison S."/>
            <person name="Senalik D."/>
            <person name="Zeng P."/>
            <person name="Satapoomin P."/>
            <person name="Huang J."/>
            <person name="Bowman M."/>
            <person name="Iovene M."/>
            <person name="Sanseverino W."/>
            <person name="Cavagnaro P."/>
            <person name="Yildiz M."/>
            <person name="Macko-Podgorni A."/>
            <person name="Moranska E."/>
            <person name="Grzebelus E."/>
            <person name="Grzebelus D."/>
            <person name="Ashrafi H."/>
            <person name="Zheng Z."/>
            <person name="Cheng S."/>
            <person name="Spooner D."/>
            <person name="Van Deynze A."/>
            <person name="Simon P."/>
        </authorList>
    </citation>
    <scope>NUCLEOTIDE SEQUENCE</scope>
    <source>
        <tissue evidence="3">Leaf</tissue>
    </source>
</reference>
<evidence type="ECO:0000313" key="4">
    <source>
        <dbReference type="Proteomes" id="UP000077755"/>
    </source>
</evidence>
<keyword evidence="4" id="KW-1185">Reference proteome</keyword>
<proteinExistence type="predicted"/>
<reference evidence="3" key="2">
    <citation type="submission" date="2022-03" db="EMBL/GenBank/DDBJ databases">
        <title>Draft title - Genomic analysis of global carrot germplasm unveils the trajectory of domestication and the origin of high carotenoid orange carrot.</title>
        <authorList>
            <person name="Iorizzo M."/>
            <person name="Ellison S."/>
            <person name="Senalik D."/>
            <person name="Macko-Podgorni A."/>
            <person name="Grzebelus D."/>
            <person name="Bostan H."/>
            <person name="Rolling W."/>
            <person name="Curaba J."/>
            <person name="Simon P."/>
        </authorList>
    </citation>
    <scope>NUCLEOTIDE SEQUENCE</scope>
    <source>
        <tissue evidence="3">Leaf</tissue>
    </source>
</reference>
<dbReference type="PANTHER" id="PTHR34467:SF1">
    <property type="entry name" value="OS05G0542300 PROTEIN"/>
    <property type="match status" value="1"/>
</dbReference>
<name>A0AAF1B585_DAUCS</name>
<evidence type="ECO:0000313" key="3">
    <source>
        <dbReference type="EMBL" id="WOH06650.1"/>
    </source>
</evidence>
<dbReference type="PANTHER" id="PTHR34467">
    <property type="entry name" value="TRANSMEMBRANE PROTEIN"/>
    <property type="match status" value="1"/>
</dbReference>
<feature type="chain" id="PRO_5041973088" evidence="2">
    <location>
        <begin position="27"/>
        <end position="74"/>
    </location>
</feature>
<feature type="signal peptide" evidence="2">
    <location>
        <begin position="1"/>
        <end position="26"/>
    </location>
</feature>
<evidence type="ECO:0000256" key="2">
    <source>
        <dbReference type="SAM" id="SignalP"/>
    </source>
</evidence>
<dbReference type="AlphaFoldDB" id="A0AAF1B585"/>
<sequence length="74" mass="8184">MVPRIKSTIIVFLVLFINFFNNGARSTCSLHEDGTIRVNSRRLLSHDVLDYDDAGANTKHIDPRAKRGSGGKNG</sequence>
<gene>
    <name evidence="3" type="ORF">DCAR_0626078</name>
</gene>
<dbReference type="Proteomes" id="UP000077755">
    <property type="component" value="Chromosome 6"/>
</dbReference>
<dbReference type="EMBL" id="CP093348">
    <property type="protein sequence ID" value="WOH06650.1"/>
    <property type="molecule type" value="Genomic_DNA"/>
</dbReference>
<accession>A0AAF1B585</accession>
<evidence type="ECO:0000256" key="1">
    <source>
        <dbReference type="SAM" id="MobiDB-lite"/>
    </source>
</evidence>
<protein>
    <submittedName>
        <fullName evidence="3">Uncharacterized protein</fullName>
    </submittedName>
</protein>
<keyword evidence="2" id="KW-0732">Signal</keyword>
<organism evidence="3 4">
    <name type="scientific">Daucus carota subsp. sativus</name>
    <name type="common">Carrot</name>
    <dbReference type="NCBI Taxonomy" id="79200"/>
    <lineage>
        <taxon>Eukaryota</taxon>
        <taxon>Viridiplantae</taxon>
        <taxon>Streptophyta</taxon>
        <taxon>Embryophyta</taxon>
        <taxon>Tracheophyta</taxon>
        <taxon>Spermatophyta</taxon>
        <taxon>Magnoliopsida</taxon>
        <taxon>eudicotyledons</taxon>
        <taxon>Gunneridae</taxon>
        <taxon>Pentapetalae</taxon>
        <taxon>asterids</taxon>
        <taxon>campanulids</taxon>
        <taxon>Apiales</taxon>
        <taxon>Apiaceae</taxon>
        <taxon>Apioideae</taxon>
        <taxon>Scandiceae</taxon>
        <taxon>Daucinae</taxon>
        <taxon>Daucus</taxon>
        <taxon>Daucus sect. Daucus</taxon>
    </lineage>
</organism>